<feature type="transmembrane region" description="Helical" evidence="2">
    <location>
        <begin position="141"/>
        <end position="166"/>
    </location>
</feature>
<keyword evidence="4" id="KW-1185">Reference proteome</keyword>
<accession>G7H6C9</accession>
<comment type="caution">
    <text evidence="3">The sequence shown here is derived from an EMBL/GenBank/DDBJ whole genome shotgun (WGS) entry which is preliminary data.</text>
</comment>
<evidence type="ECO:0000256" key="2">
    <source>
        <dbReference type="SAM" id="Phobius"/>
    </source>
</evidence>
<feature type="transmembrane region" description="Helical" evidence="2">
    <location>
        <begin position="218"/>
        <end position="240"/>
    </location>
</feature>
<feature type="transmembrane region" description="Helical" evidence="2">
    <location>
        <begin position="280"/>
        <end position="304"/>
    </location>
</feature>
<feature type="transmembrane region" description="Helical" evidence="2">
    <location>
        <begin position="113"/>
        <end position="135"/>
    </location>
</feature>
<dbReference type="EMBL" id="BAEE01000068">
    <property type="protein sequence ID" value="GAB11404.1"/>
    <property type="molecule type" value="Genomic_DNA"/>
</dbReference>
<dbReference type="AlphaFoldDB" id="G7H6C9"/>
<name>G7H6C9_9ACTN</name>
<evidence type="ECO:0000313" key="4">
    <source>
        <dbReference type="Proteomes" id="UP000035088"/>
    </source>
</evidence>
<dbReference type="Proteomes" id="UP000035088">
    <property type="component" value="Unassembled WGS sequence"/>
</dbReference>
<evidence type="ECO:0000256" key="1">
    <source>
        <dbReference type="SAM" id="MobiDB-lite"/>
    </source>
</evidence>
<evidence type="ECO:0008006" key="5">
    <source>
        <dbReference type="Google" id="ProtNLM"/>
    </source>
</evidence>
<proteinExistence type="predicted"/>
<evidence type="ECO:0000313" key="3">
    <source>
        <dbReference type="EMBL" id="GAB11404.1"/>
    </source>
</evidence>
<protein>
    <recommendedName>
        <fullName evidence="5">Glycerophosphoryl diester phosphodiesterase membrane domain-containing protein</fullName>
    </recommendedName>
</protein>
<gene>
    <name evidence="3" type="ORF">GOARA_068_00630</name>
</gene>
<feature type="transmembrane region" description="Helical" evidence="2">
    <location>
        <begin position="310"/>
        <end position="333"/>
    </location>
</feature>
<keyword evidence="2" id="KW-0812">Transmembrane</keyword>
<keyword evidence="2" id="KW-0472">Membrane</keyword>
<keyword evidence="2" id="KW-1133">Transmembrane helix</keyword>
<dbReference type="STRING" id="1073574.GOARA_068_00630"/>
<organism evidence="3 4">
    <name type="scientific">Gordonia araii NBRC 100433</name>
    <dbReference type="NCBI Taxonomy" id="1073574"/>
    <lineage>
        <taxon>Bacteria</taxon>
        <taxon>Bacillati</taxon>
        <taxon>Actinomycetota</taxon>
        <taxon>Actinomycetes</taxon>
        <taxon>Mycobacteriales</taxon>
        <taxon>Gordoniaceae</taxon>
        <taxon>Gordonia</taxon>
    </lineage>
</organism>
<feature type="transmembrane region" description="Helical" evidence="2">
    <location>
        <begin position="187"/>
        <end position="212"/>
    </location>
</feature>
<reference evidence="3 4" key="1">
    <citation type="submission" date="2011-11" db="EMBL/GenBank/DDBJ databases">
        <title>Whole genome shotgun sequence of Gordonia araii NBRC 100433.</title>
        <authorList>
            <person name="Yoshida Y."/>
            <person name="Hosoyama A."/>
            <person name="Tsuchikane K."/>
            <person name="Katsumata H."/>
            <person name="Yamazaki S."/>
            <person name="Fujita N."/>
        </authorList>
    </citation>
    <scope>NUCLEOTIDE SEQUENCE [LARGE SCALE GENOMIC DNA]</scope>
    <source>
        <strain evidence="3 4">NBRC 100433</strain>
    </source>
</reference>
<feature type="region of interest" description="Disordered" evidence="1">
    <location>
        <begin position="1"/>
        <end position="87"/>
    </location>
</feature>
<sequence length="352" mass="35578">MVVMPVDDNPSSDPGWTAPNVEPAAPAAIPAGDEWQQASPWPSADAQPRAYASPEPTTQIPSLPGVDLPVTLPEPQPAPTAGLAAHKPGTTPLRPLGLADILSGAVSASRGNAGILAIAVSALWVPAIAVGIVANSVDDRLGLIVASIAAFVLPVVLTAVLAGPLHASATGRPWPTRTALRAVTNRLGALGALGVADLCILSAPAIAAGFAVVAVTEWVIGSFSAIVLLPLAVAVPVMLYSTLAAPVQMVQTVVAVEGRAIGDAVPRALRLVGRGALRQFGACALFGLLYATIGVALVSGILMFRSFGAPVVVLATGVAVTPIVAGAAVMAYIDARIRQEAYDVELLAGEEQ</sequence>